<gene>
    <name evidence="2" type="ORF">RM572_22695</name>
</gene>
<dbReference type="RefSeq" id="WP_311675266.1">
    <property type="nucleotide sequence ID" value="NZ_JAVREQ010000023.1"/>
</dbReference>
<accession>A0ABU2P036</accession>
<evidence type="ECO:0000256" key="1">
    <source>
        <dbReference type="SAM" id="MobiDB-lite"/>
    </source>
</evidence>
<evidence type="ECO:0008006" key="4">
    <source>
        <dbReference type="Google" id="ProtNLM"/>
    </source>
</evidence>
<dbReference type="EMBL" id="JAVREQ010000023">
    <property type="protein sequence ID" value="MDT0381572.1"/>
    <property type="molecule type" value="Genomic_DNA"/>
</dbReference>
<feature type="compositionally biased region" description="Acidic residues" evidence="1">
    <location>
        <begin position="96"/>
        <end position="111"/>
    </location>
</feature>
<feature type="compositionally biased region" description="Low complexity" evidence="1">
    <location>
        <begin position="117"/>
        <end position="131"/>
    </location>
</feature>
<comment type="caution">
    <text evidence="2">The sequence shown here is derived from an EMBL/GenBank/DDBJ whole genome shotgun (WGS) entry which is preliminary data.</text>
</comment>
<feature type="compositionally biased region" description="Basic and acidic residues" evidence="1">
    <location>
        <begin position="164"/>
        <end position="180"/>
    </location>
</feature>
<proteinExistence type="predicted"/>
<feature type="compositionally biased region" description="Basic and acidic residues" evidence="1">
    <location>
        <begin position="22"/>
        <end position="42"/>
    </location>
</feature>
<name>A0ABU2P036_9ACTN</name>
<organism evidence="2 3">
    <name type="scientific">Streptomyces hazeniae</name>
    <dbReference type="NCBI Taxonomy" id="3075538"/>
    <lineage>
        <taxon>Bacteria</taxon>
        <taxon>Bacillati</taxon>
        <taxon>Actinomycetota</taxon>
        <taxon>Actinomycetes</taxon>
        <taxon>Kitasatosporales</taxon>
        <taxon>Streptomycetaceae</taxon>
        <taxon>Streptomyces</taxon>
    </lineage>
</organism>
<evidence type="ECO:0000313" key="2">
    <source>
        <dbReference type="EMBL" id="MDT0381572.1"/>
    </source>
</evidence>
<dbReference type="Proteomes" id="UP001183414">
    <property type="component" value="Unassembled WGS sequence"/>
</dbReference>
<feature type="region of interest" description="Disordered" evidence="1">
    <location>
        <begin position="1"/>
        <end position="193"/>
    </location>
</feature>
<sequence>MNDPETTENGAPAGGRTPPEGRATESGERAESPEYREPRVVDEPADPGAAPEDEGIPDLQDGTPEAQRAEDPQQMPVPGERPVAAESFGTTPAEQLEGESLDDRLAEEEPDVGVGGADRPAAPEDTTTAEAGQLSDDPLPGTRPANQDSFATESDAEGLSGEESAVHVSDDDADDLGLRFDEDEPGGGPPPRG</sequence>
<evidence type="ECO:0000313" key="3">
    <source>
        <dbReference type="Proteomes" id="UP001183414"/>
    </source>
</evidence>
<keyword evidence="3" id="KW-1185">Reference proteome</keyword>
<protein>
    <recommendedName>
        <fullName evidence="4">DUF5709 domain-containing protein</fullName>
    </recommendedName>
</protein>
<reference evidence="3" key="1">
    <citation type="submission" date="2023-07" db="EMBL/GenBank/DDBJ databases">
        <title>30 novel species of actinomycetes from the DSMZ collection.</title>
        <authorList>
            <person name="Nouioui I."/>
        </authorList>
    </citation>
    <scope>NUCLEOTIDE SEQUENCE [LARGE SCALE GENOMIC DNA]</scope>
    <source>
        <strain evidence="3">DSM 42041</strain>
    </source>
</reference>